<dbReference type="CDD" id="cd17536">
    <property type="entry name" value="REC_YesN-like"/>
    <property type="match status" value="1"/>
</dbReference>
<dbReference type="PANTHER" id="PTHR48111:SF3">
    <property type="entry name" value="TRANSCRIPTIONAL REGULATORY PROTEIN BTSR"/>
    <property type="match status" value="1"/>
</dbReference>
<protein>
    <submittedName>
        <fullName evidence="6">LytTR family DNA-binding domain-containing protein</fullName>
    </submittedName>
</protein>
<dbReference type="SMART" id="SM00850">
    <property type="entry name" value="LytTR"/>
    <property type="match status" value="1"/>
</dbReference>
<keyword evidence="3" id="KW-0597">Phosphoprotein</keyword>
<dbReference type="PROSITE" id="PS50930">
    <property type="entry name" value="HTH_LYTTR"/>
    <property type="match status" value="1"/>
</dbReference>
<feature type="modified residue" description="4-aspartylphosphate" evidence="3">
    <location>
        <position position="54"/>
    </location>
</feature>
<dbReference type="Pfam" id="PF04397">
    <property type="entry name" value="LytTR"/>
    <property type="match status" value="1"/>
</dbReference>
<evidence type="ECO:0000259" key="5">
    <source>
        <dbReference type="PROSITE" id="PS50930"/>
    </source>
</evidence>
<evidence type="ECO:0000256" key="1">
    <source>
        <dbReference type="ARBA" id="ARBA00023012"/>
    </source>
</evidence>
<dbReference type="PANTHER" id="PTHR48111">
    <property type="entry name" value="REGULATOR OF RPOS"/>
    <property type="match status" value="1"/>
</dbReference>
<accession>A0ABV4BCZ4</accession>
<dbReference type="Proteomes" id="UP001564408">
    <property type="component" value="Unassembled WGS sequence"/>
</dbReference>
<dbReference type="InterPro" id="IPR011006">
    <property type="entry name" value="CheY-like_superfamily"/>
</dbReference>
<evidence type="ECO:0000313" key="6">
    <source>
        <dbReference type="EMBL" id="MEY6432045.1"/>
    </source>
</evidence>
<evidence type="ECO:0000259" key="4">
    <source>
        <dbReference type="PROSITE" id="PS50110"/>
    </source>
</evidence>
<evidence type="ECO:0000256" key="3">
    <source>
        <dbReference type="PROSITE-ProRule" id="PRU00169"/>
    </source>
</evidence>
<organism evidence="6 7">
    <name type="scientific">Thioalkalicoccus limnaeus</name>
    <dbReference type="NCBI Taxonomy" id="120681"/>
    <lineage>
        <taxon>Bacteria</taxon>
        <taxon>Pseudomonadati</taxon>
        <taxon>Pseudomonadota</taxon>
        <taxon>Gammaproteobacteria</taxon>
        <taxon>Chromatiales</taxon>
        <taxon>Chromatiaceae</taxon>
        <taxon>Thioalkalicoccus</taxon>
    </lineage>
</organism>
<dbReference type="InterPro" id="IPR039420">
    <property type="entry name" value="WalR-like"/>
</dbReference>
<dbReference type="Gene3D" id="2.40.50.1020">
    <property type="entry name" value="LytTr DNA-binding domain"/>
    <property type="match status" value="1"/>
</dbReference>
<dbReference type="InterPro" id="IPR007492">
    <property type="entry name" value="LytTR_DNA-bd_dom"/>
</dbReference>
<sequence length="249" mass="27967">MRILVVDDETPARERISQLVDSLGPDYQVVGEAAEGDEALDFCAEVPVDLVLLDVQMPGMDGLECASHLAKLDPPPAVILVTAYTEYALEAFAHKVQDYLVKPVRLERLRESLERIKIPTRPQRETMGVSTTSRPPHREHLSAHFRGGVKTVAVSEILYLLAEHKYVTVRHTGGELLLDESLKSLEEEFADQFMRIHRNALVSRKRLTGLHKAPDGSTLITLDGCTDQLPISRRHLPEVRRWLRAGKGR</sequence>
<evidence type="ECO:0000313" key="7">
    <source>
        <dbReference type="Proteomes" id="UP001564408"/>
    </source>
</evidence>
<dbReference type="PROSITE" id="PS50110">
    <property type="entry name" value="RESPONSE_REGULATORY"/>
    <property type="match status" value="1"/>
</dbReference>
<proteinExistence type="predicted"/>
<evidence type="ECO:0000256" key="2">
    <source>
        <dbReference type="ARBA" id="ARBA00023125"/>
    </source>
</evidence>
<gene>
    <name evidence="6" type="ORF">ABC977_06430</name>
</gene>
<dbReference type="Pfam" id="PF00072">
    <property type="entry name" value="Response_reg"/>
    <property type="match status" value="1"/>
</dbReference>
<name>A0ABV4BCZ4_9GAMM</name>
<dbReference type="InterPro" id="IPR001789">
    <property type="entry name" value="Sig_transdc_resp-reg_receiver"/>
</dbReference>
<keyword evidence="1" id="KW-0902">Two-component regulatory system</keyword>
<dbReference type="SUPFAM" id="SSF52172">
    <property type="entry name" value="CheY-like"/>
    <property type="match status" value="1"/>
</dbReference>
<comment type="caution">
    <text evidence="6">The sequence shown here is derived from an EMBL/GenBank/DDBJ whole genome shotgun (WGS) entry which is preliminary data.</text>
</comment>
<dbReference type="EMBL" id="JBDKXB010000005">
    <property type="protein sequence ID" value="MEY6432045.1"/>
    <property type="molecule type" value="Genomic_DNA"/>
</dbReference>
<dbReference type="Gene3D" id="3.40.50.2300">
    <property type="match status" value="1"/>
</dbReference>
<dbReference type="RefSeq" id="WP_369666418.1">
    <property type="nucleotide sequence ID" value="NZ_JBDKXB010000005.1"/>
</dbReference>
<dbReference type="GO" id="GO:0003677">
    <property type="term" value="F:DNA binding"/>
    <property type="evidence" value="ECO:0007669"/>
    <property type="project" value="UniProtKB-KW"/>
</dbReference>
<keyword evidence="2 6" id="KW-0238">DNA-binding</keyword>
<dbReference type="SMART" id="SM00448">
    <property type="entry name" value="REC"/>
    <property type="match status" value="1"/>
</dbReference>
<feature type="domain" description="Response regulatory" evidence="4">
    <location>
        <begin position="2"/>
        <end position="117"/>
    </location>
</feature>
<keyword evidence="7" id="KW-1185">Reference proteome</keyword>
<reference evidence="6 7" key="1">
    <citation type="submission" date="2024-05" db="EMBL/GenBank/DDBJ databases">
        <title>Genome Sequence and Characterization of the New Strain Purple Sulfur Bacterium of Genus Thioalkalicoccus.</title>
        <authorList>
            <person name="Bryantseva I.A."/>
            <person name="Kyndt J.A."/>
            <person name="Imhoff J.F."/>
        </authorList>
    </citation>
    <scope>NUCLEOTIDE SEQUENCE [LARGE SCALE GENOMIC DNA]</scope>
    <source>
        <strain evidence="6 7">Um2</strain>
    </source>
</reference>
<feature type="domain" description="HTH LytTR-type" evidence="5">
    <location>
        <begin position="141"/>
        <end position="245"/>
    </location>
</feature>